<proteinExistence type="predicted"/>
<organism evidence="2 3">
    <name type="scientific">Terfezia boudieri ATCC MYA-4762</name>
    <dbReference type="NCBI Taxonomy" id="1051890"/>
    <lineage>
        <taxon>Eukaryota</taxon>
        <taxon>Fungi</taxon>
        <taxon>Dikarya</taxon>
        <taxon>Ascomycota</taxon>
        <taxon>Pezizomycotina</taxon>
        <taxon>Pezizomycetes</taxon>
        <taxon>Pezizales</taxon>
        <taxon>Pezizaceae</taxon>
        <taxon>Terfezia</taxon>
    </lineage>
</organism>
<evidence type="ECO:0000313" key="3">
    <source>
        <dbReference type="Proteomes" id="UP000267821"/>
    </source>
</evidence>
<keyword evidence="1" id="KW-0812">Transmembrane</keyword>
<protein>
    <submittedName>
        <fullName evidence="2">Uncharacterized protein</fullName>
    </submittedName>
</protein>
<keyword evidence="3" id="KW-1185">Reference proteome</keyword>
<dbReference type="EMBL" id="ML121540">
    <property type="protein sequence ID" value="RPB24776.1"/>
    <property type="molecule type" value="Genomic_DNA"/>
</dbReference>
<evidence type="ECO:0000256" key="1">
    <source>
        <dbReference type="SAM" id="Phobius"/>
    </source>
</evidence>
<keyword evidence="1" id="KW-0472">Membrane</keyword>
<accession>A0A3N4LPM1</accession>
<dbReference type="InParanoid" id="A0A3N4LPM1"/>
<sequence>MNRPNRSPAACFRAWVPSTVLTVNFRGHMAHSTASISEFYLLPCVKKLGDLSDPVCFVVGAIVVGYFYRRMKFRQV</sequence>
<evidence type="ECO:0000313" key="2">
    <source>
        <dbReference type="EMBL" id="RPB24776.1"/>
    </source>
</evidence>
<keyword evidence="1" id="KW-1133">Transmembrane helix</keyword>
<dbReference type="AlphaFoldDB" id="A0A3N4LPM1"/>
<feature type="non-terminal residue" evidence="2">
    <location>
        <position position="1"/>
    </location>
</feature>
<dbReference type="Proteomes" id="UP000267821">
    <property type="component" value="Unassembled WGS sequence"/>
</dbReference>
<name>A0A3N4LPM1_9PEZI</name>
<reference evidence="2 3" key="1">
    <citation type="journal article" date="2018" name="Nat. Ecol. Evol.">
        <title>Pezizomycetes genomes reveal the molecular basis of ectomycorrhizal truffle lifestyle.</title>
        <authorList>
            <person name="Murat C."/>
            <person name="Payen T."/>
            <person name="Noel B."/>
            <person name="Kuo A."/>
            <person name="Morin E."/>
            <person name="Chen J."/>
            <person name="Kohler A."/>
            <person name="Krizsan K."/>
            <person name="Balestrini R."/>
            <person name="Da Silva C."/>
            <person name="Montanini B."/>
            <person name="Hainaut M."/>
            <person name="Levati E."/>
            <person name="Barry K.W."/>
            <person name="Belfiori B."/>
            <person name="Cichocki N."/>
            <person name="Clum A."/>
            <person name="Dockter R.B."/>
            <person name="Fauchery L."/>
            <person name="Guy J."/>
            <person name="Iotti M."/>
            <person name="Le Tacon F."/>
            <person name="Lindquist E.A."/>
            <person name="Lipzen A."/>
            <person name="Malagnac F."/>
            <person name="Mello A."/>
            <person name="Molinier V."/>
            <person name="Miyauchi S."/>
            <person name="Poulain J."/>
            <person name="Riccioni C."/>
            <person name="Rubini A."/>
            <person name="Sitrit Y."/>
            <person name="Splivallo R."/>
            <person name="Traeger S."/>
            <person name="Wang M."/>
            <person name="Zifcakova L."/>
            <person name="Wipf D."/>
            <person name="Zambonelli A."/>
            <person name="Paolocci F."/>
            <person name="Nowrousian M."/>
            <person name="Ottonello S."/>
            <person name="Baldrian P."/>
            <person name="Spatafora J.W."/>
            <person name="Henrissat B."/>
            <person name="Nagy L.G."/>
            <person name="Aury J.M."/>
            <person name="Wincker P."/>
            <person name="Grigoriev I.V."/>
            <person name="Bonfante P."/>
            <person name="Martin F.M."/>
        </authorList>
    </citation>
    <scope>NUCLEOTIDE SEQUENCE [LARGE SCALE GENOMIC DNA]</scope>
    <source>
        <strain evidence="2 3">ATCC MYA-4762</strain>
    </source>
</reference>
<gene>
    <name evidence="2" type="ORF">L211DRAFT_837154</name>
</gene>
<feature type="transmembrane region" description="Helical" evidence="1">
    <location>
        <begin position="51"/>
        <end position="68"/>
    </location>
</feature>